<proteinExistence type="predicted"/>
<dbReference type="Proteomes" id="UP000225889">
    <property type="component" value="Unassembled WGS sequence"/>
</dbReference>
<reference evidence="1 2" key="1">
    <citation type="submission" date="2017-10" db="EMBL/GenBank/DDBJ databases">
        <title>Resolving the taxonomy of Roseburia spp., Eubacterium rectale and Agathobacter spp. through phylogenomic analysis.</title>
        <authorList>
            <person name="Sheridan P.O."/>
            <person name="Walker A.W."/>
            <person name="Duncan S.H."/>
            <person name="Scott K.P."/>
            <person name="Toole P.W.O."/>
            <person name="Luis P."/>
            <person name="Flint H.J."/>
        </authorList>
    </citation>
    <scope>NUCLEOTIDE SEQUENCE [LARGE SCALE GENOMIC DNA]</scope>
    <source>
        <strain evidence="1 2">JK626</strain>
    </source>
</reference>
<evidence type="ECO:0000313" key="1">
    <source>
        <dbReference type="EMBL" id="PHU33874.1"/>
    </source>
</evidence>
<reference evidence="1 2" key="2">
    <citation type="submission" date="2017-10" db="EMBL/GenBank/DDBJ databases">
        <authorList>
            <person name="Banno H."/>
            <person name="Chua N.-H."/>
        </authorList>
    </citation>
    <scope>NUCLEOTIDE SEQUENCE [LARGE SCALE GENOMIC DNA]</scope>
    <source>
        <strain evidence="1 2">JK626</strain>
    </source>
</reference>
<organism evidence="1 2">
    <name type="scientific">Pseudobutyrivibrio ruminis</name>
    <dbReference type="NCBI Taxonomy" id="46206"/>
    <lineage>
        <taxon>Bacteria</taxon>
        <taxon>Bacillati</taxon>
        <taxon>Bacillota</taxon>
        <taxon>Clostridia</taxon>
        <taxon>Lachnospirales</taxon>
        <taxon>Lachnospiraceae</taxon>
        <taxon>Pseudobutyrivibrio</taxon>
    </lineage>
</organism>
<dbReference type="RefSeq" id="WP_099392701.1">
    <property type="nucleotide sequence ID" value="NZ_PDYF01000057.1"/>
</dbReference>
<comment type="caution">
    <text evidence="1">The sequence shown here is derived from an EMBL/GenBank/DDBJ whole genome shotgun (WGS) entry which is preliminary data.</text>
</comment>
<dbReference type="EMBL" id="PDYF01000057">
    <property type="protein sequence ID" value="PHU33874.1"/>
    <property type="molecule type" value="Genomic_DNA"/>
</dbReference>
<sequence>MLSEEYKRQIIDELLGKEAKDKGFKQEYIRKGLSTNYLGLFKRIVSGKSQRFDIYEDLIHEGKISLLCMGDSISYTYVDEFSFKEVISKFATYMREIGYKKMDESLQMKTFEKDDIALFVDSYINFAEKFFAKNNIDYLIKPNDLSVLLKKELEELFEIEFDKAKDILMEIAGTIAYYSLKNNDKVTIDKKENWLIITIQKYSRDGYPFFKEHNILYIIYRSYQMKNAAIIEKIINDVIGK</sequence>
<accession>A0A2G3DSD1</accession>
<name>A0A2G3DSD1_9FIRM</name>
<gene>
    <name evidence="1" type="ORF">CSX01_13010</name>
</gene>
<protein>
    <submittedName>
        <fullName evidence="1">Uncharacterized protein</fullName>
    </submittedName>
</protein>
<evidence type="ECO:0000313" key="2">
    <source>
        <dbReference type="Proteomes" id="UP000225889"/>
    </source>
</evidence>
<dbReference type="AlphaFoldDB" id="A0A2G3DSD1"/>